<proteinExistence type="predicted"/>
<evidence type="ECO:0000256" key="2">
    <source>
        <dbReference type="SAM" id="SignalP"/>
    </source>
</evidence>
<protein>
    <submittedName>
        <fullName evidence="3">Uncharacterized protein</fullName>
    </submittedName>
</protein>
<feature type="compositionally biased region" description="Basic and acidic residues" evidence="1">
    <location>
        <begin position="141"/>
        <end position="188"/>
    </location>
</feature>
<name>A0A926S2K9_9SPHI</name>
<keyword evidence="4" id="KW-1185">Reference proteome</keyword>
<reference evidence="3" key="1">
    <citation type="submission" date="2020-09" db="EMBL/GenBank/DDBJ databases">
        <title>Novel species of Mucilaginibacter isolated from a glacier on the Tibetan Plateau.</title>
        <authorList>
            <person name="Liu Q."/>
            <person name="Xin Y.-H."/>
        </authorList>
    </citation>
    <scope>NUCLEOTIDE SEQUENCE</scope>
    <source>
        <strain evidence="3">ZB1P21</strain>
    </source>
</reference>
<feature type="region of interest" description="Disordered" evidence="1">
    <location>
        <begin position="132"/>
        <end position="188"/>
    </location>
</feature>
<feature type="signal peptide" evidence="2">
    <location>
        <begin position="1"/>
        <end position="22"/>
    </location>
</feature>
<evidence type="ECO:0000256" key="1">
    <source>
        <dbReference type="SAM" id="MobiDB-lite"/>
    </source>
</evidence>
<keyword evidence="2" id="KW-0732">Signal</keyword>
<sequence length="188" mass="22408">MKKILITAAIFVSLLTVKQANAQISFSLNIGSQPAWGPVGYDHADYYYMPDIDTYYDVPAHQYVYLENNNWVRRASLPPRYSNYNLYNGYKVVVNERSPWLRNNVYRTKYAGYKGRTGQTVIRDSRDVKYRNHWTGNGNGNDRREIRNDRREVRDDKREVRQDRKDLRDDRKDNRQDRKDDKRGHGRP</sequence>
<organism evidence="3 4">
    <name type="scientific">Mucilaginibacter glaciei</name>
    <dbReference type="NCBI Taxonomy" id="2772109"/>
    <lineage>
        <taxon>Bacteria</taxon>
        <taxon>Pseudomonadati</taxon>
        <taxon>Bacteroidota</taxon>
        <taxon>Sphingobacteriia</taxon>
        <taxon>Sphingobacteriales</taxon>
        <taxon>Sphingobacteriaceae</taxon>
        <taxon>Mucilaginibacter</taxon>
    </lineage>
</organism>
<dbReference type="RefSeq" id="WP_191165657.1">
    <property type="nucleotide sequence ID" value="NZ_JACWMX010000010.1"/>
</dbReference>
<dbReference type="EMBL" id="JACWMX010000010">
    <property type="protein sequence ID" value="MBD1395230.1"/>
    <property type="molecule type" value="Genomic_DNA"/>
</dbReference>
<gene>
    <name evidence="3" type="ORF">IDJ76_19150</name>
</gene>
<accession>A0A926S2K9</accession>
<evidence type="ECO:0000313" key="3">
    <source>
        <dbReference type="EMBL" id="MBD1395230.1"/>
    </source>
</evidence>
<comment type="caution">
    <text evidence="3">The sequence shown here is derived from an EMBL/GenBank/DDBJ whole genome shotgun (WGS) entry which is preliminary data.</text>
</comment>
<dbReference type="AlphaFoldDB" id="A0A926S2K9"/>
<dbReference type="Proteomes" id="UP000619078">
    <property type="component" value="Unassembled WGS sequence"/>
</dbReference>
<evidence type="ECO:0000313" key="4">
    <source>
        <dbReference type="Proteomes" id="UP000619078"/>
    </source>
</evidence>
<feature type="chain" id="PRO_5037578400" evidence="2">
    <location>
        <begin position="23"/>
        <end position="188"/>
    </location>
</feature>